<dbReference type="EMBL" id="CAJJDP010000001">
    <property type="protein sequence ID" value="CAD8132473.1"/>
    <property type="molecule type" value="Genomic_DNA"/>
</dbReference>
<keyword evidence="2" id="KW-1185">Reference proteome</keyword>
<evidence type="ECO:0000313" key="2">
    <source>
        <dbReference type="Proteomes" id="UP000683925"/>
    </source>
</evidence>
<dbReference type="AlphaFoldDB" id="A0A8S1RYZ2"/>
<name>A0A8S1RYZ2_PAROT</name>
<sequence>MSKPKNKESIVLLNISLIQCFWQEIKKKVSDKQIYSQKLENLIMELNKKNLMINLINISLYIRLEHQVITKIEHQLDEMEIYDWKIQIVYERVRKIGDGES</sequence>
<gene>
    <name evidence="1" type="ORF">POCTA_138.1.T0030451</name>
</gene>
<organism evidence="1 2">
    <name type="scientific">Paramecium octaurelia</name>
    <dbReference type="NCBI Taxonomy" id="43137"/>
    <lineage>
        <taxon>Eukaryota</taxon>
        <taxon>Sar</taxon>
        <taxon>Alveolata</taxon>
        <taxon>Ciliophora</taxon>
        <taxon>Intramacronucleata</taxon>
        <taxon>Oligohymenophorea</taxon>
        <taxon>Peniculida</taxon>
        <taxon>Parameciidae</taxon>
        <taxon>Paramecium</taxon>
    </lineage>
</organism>
<protein>
    <submittedName>
        <fullName evidence="1">Uncharacterized protein</fullName>
    </submittedName>
</protein>
<proteinExistence type="predicted"/>
<comment type="caution">
    <text evidence="1">The sequence shown here is derived from an EMBL/GenBank/DDBJ whole genome shotgun (WGS) entry which is preliminary data.</text>
</comment>
<accession>A0A8S1RYZ2</accession>
<evidence type="ECO:0000313" key="1">
    <source>
        <dbReference type="EMBL" id="CAD8132473.1"/>
    </source>
</evidence>
<dbReference type="Proteomes" id="UP000683925">
    <property type="component" value="Unassembled WGS sequence"/>
</dbReference>
<reference evidence="1" key="1">
    <citation type="submission" date="2021-01" db="EMBL/GenBank/DDBJ databases">
        <authorList>
            <consortium name="Genoscope - CEA"/>
            <person name="William W."/>
        </authorList>
    </citation>
    <scope>NUCLEOTIDE SEQUENCE</scope>
</reference>